<proteinExistence type="predicted"/>
<evidence type="ECO:0000313" key="7">
    <source>
        <dbReference type="Proteomes" id="UP001240678"/>
    </source>
</evidence>
<dbReference type="InterPro" id="IPR002110">
    <property type="entry name" value="Ankyrin_rpt"/>
</dbReference>
<name>A0AAI9YUJ9_9PEZI</name>
<protein>
    <recommendedName>
        <fullName evidence="8">Ankyrin repeat protein</fullName>
    </recommendedName>
</protein>
<evidence type="ECO:0000313" key="6">
    <source>
        <dbReference type="EMBL" id="KAK1523984.1"/>
    </source>
</evidence>
<dbReference type="RefSeq" id="XP_060311931.1">
    <property type="nucleotide sequence ID" value="XM_060457231.1"/>
</dbReference>
<keyword evidence="5" id="KW-1133">Transmembrane helix</keyword>
<feature type="compositionally biased region" description="Pro residues" evidence="4">
    <location>
        <begin position="777"/>
        <end position="786"/>
    </location>
</feature>
<feature type="region of interest" description="Disordered" evidence="4">
    <location>
        <begin position="608"/>
        <end position="628"/>
    </location>
</feature>
<evidence type="ECO:0000256" key="5">
    <source>
        <dbReference type="SAM" id="Phobius"/>
    </source>
</evidence>
<reference evidence="6 7" key="1">
    <citation type="submission" date="2016-10" db="EMBL/GenBank/DDBJ databases">
        <title>The genome sequence of Colletotrichum fioriniae PJ7.</title>
        <authorList>
            <person name="Baroncelli R."/>
        </authorList>
    </citation>
    <scope>NUCLEOTIDE SEQUENCE [LARGE SCALE GENOMIC DNA]</scope>
    <source>
        <strain evidence="6 7">IMI 309622</strain>
    </source>
</reference>
<feature type="region of interest" description="Disordered" evidence="4">
    <location>
        <begin position="762"/>
        <end position="801"/>
    </location>
</feature>
<feature type="repeat" description="ANK" evidence="3">
    <location>
        <begin position="111"/>
        <end position="137"/>
    </location>
</feature>
<keyword evidence="7" id="KW-1185">Reference proteome</keyword>
<dbReference type="InterPro" id="IPR002523">
    <property type="entry name" value="MgTranspt_CorA/ZnTranspt_ZntB"/>
</dbReference>
<feature type="compositionally biased region" description="Basic and acidic residues" evidence="4">
    <location>
        <begin position="762"/>
        <end position="774"/>
    </location>
</feature>
<feature type="transmembrane region" description="Helical" evidence="5">
    <location>
        <begin position="960"/>
        <end position="982"/>
    </location>
</feature>
<dbReference type="GeneID" id="85340778"/>
<evidence type="ECO:0000256" key="3">
    <source>
        <dbReference type="PROSITE-ProRule" id="PRU00023"/>
    </source>
</evidence>
<dbReference type="PANTHER" id="PTHR24198:SF165">
    <property type="entry name" value="ANKYRIN REPEAT-CONTAINING PROTEIN-RELATED"/>
    <property type="match status" value="1"/>
</dbReference>
<feature type="region of interest" description="Disordered" evidence="4">
    <location>
        <begin position="1"/>
        <end position="42"/>
    </location>
</feature>
<feature type="region of interest" description="Disordered" evidence="4">
    <location>
        <begin position="372"/>
        <end position="408"/>
    </location>
</feature>
<dbReference type="GO" id="GO:0046873">
    <property type="term" value="F:metal ion transmembrane transporter activity"/>
    <property type="evidence" value="ECO:0007669"/>
    <property type="project" value="InterPro"/>
</dbReference>
<dbReference type="PANTHER" id="PTHR24198">
    <property type="entry name" value="ANKYRIN REPEAT AND PROTEIN KINASE DOMAIN-CONTAINING PROTEIN"/>
    <property type="match status" value="1"/>
</dbReference>
<keyword evidence="5" id="KW-0472">Membrane</keyword>
<organism evidence="6 7">
    <name type="scientific">Colletotrichum costaricense</name>
    <dbReference type="NCBI Taxonomy" id="1209916"/>
    <lineage>
        <taxon>Eukaryota</taxon>
        <taxon>Fungi</taxon>
        <taxon>Dikarya</taxon>
        <taxon>Ascomycota</taxon>
        <taxon>Pezizomycotina</taxon>
        <taxon>Sordariomycetes</taxon>
        <taxon>Hypocreomycetidae</taxon>
        <taxon>Glomerellales</taxon>
        <taxon>Glomerellaceae</taxon>
        <taxon>Colletotrichum</taxon>
        <taxon>Colletotrichum acutatum species complex</taxon>
    </lineage>
</organism>
<dbReference type="GO" id="GO:0016020">
    <property type="term" value="C:membrane"/>
    <property type="evidence" value="ECO:0007669"/>
    <property type="project" value="InterPro"/>
</dbReference>
<evidence type="ECO:0000256" key="2">
    <source>
        <dbReference type="ARBA" id="ARBA00023043"/>
    </source>
</evidence>
<evidence type="ECO:0008006" key="8">
    <source>
        <dbReference type="Google" id="ProtNLM"/>
    </source>
</evidence>
<dbReference type="Pfam" id="PF12796">
    <property type="entry name" value="Ank_2"/>
    <property type="match status" value="2"/>
</dbReference>
<sequence length="1033" mass="118270">MAHEDDEEHLLSDNQDLPATHTDNEVAEVEDESATRQGETPLLIKLERLESDEDVENYLNDQGGAWKIDVNTRSSKPPKQTPLHIAIGRNFIRTIQLLLEAGADFMALDDEHRQPLHLACREGNDAIARILIDHGASTTDTALNGWSTVHYASLGDADIQLLRRILEVDHQFLNHKEYNQGWTAINLSTYLGEEEVVEALLERYPDLRKPDDDGWTPLMTAVKQNHVKIFRGLINRLTNVGEDGATPYDDDYVTQVVRRQENEDGKTVLMELLVAGPEFHTSEAIVSLGKLLRRLSPQSANIVDREDRTVLDHAMQLAENSNSFSPDMTMELLKWVPQEVLLRPGPGDQTAFERAFGVDSLHQLLKIEQQKSDTVQNVSEGPHAKKQLDIPKQAGPKHEASKRRKQTRSQLLEDLEDILDFSSVEQSRGVEELLEIKNPTKDQLKGLEGFYAAVVGLRIDDQEFSRASKFRKVKEIIYGDSRIRTLGGTIDNLRKSDLEANRPATLASTDTRNNFTWIHLPAANMTWMMDTTKKILNQSDDLEETEKKQLVSFLGASWAEVPDDVQVSRFMQPRLVKMKPPNGKGPEDTVSAFYMPFLIVEDYEREKDDNCENKAPAESSHSGSLDLARKPLHRSTTLDEHYYHFATDSESKKDRVKRNESQMVTKHLHGLVDANDSSWPLLRVSQLWAWTIQIGETKWLVTSTSCAKTEKSSTFVNNVLDHLRRRVKDGNFRQGPRSPIDLSKIIVEYCIETYWRQLDAERFPEKRSKPEHGRPQPKTPPHPPQMPDSSFSRQEMTTIGRKQRSIRHIFSDYVNNIGRQEVELFRKFCIQRKEPNGVDNSIESSQRDTRRAAELLFEIKDIRDELNILRTVVEYQRKVQSSIDNTALEQLTVRNPEFDRDLKAKYVRNDIDELDRLAKNIQGSLQTTIQLHESEIANCQAMIGNRQAVEATAQGNRIMVFTYVTVGFVPLSFLTSLFALDVESFMRAPWWSLVVIFVVPALFLWGTKRWMNRMEEEALEARREAPMLRREEV</sequence>
<dbReference type="PROSITE" id="PS50088">
    <property type="entry name" value="ANK_REPEAT"/>
    <property type="match status" value="2"/>
</dbReference>
<keyword evidence="5" id="KW-0812">Transmembrane</keyword>
<dbReference type="PROSITE" id="PS50297">
    <property type="entry name" value="ANK_REP_REGION"/>
    <property type="match status" value="2"/>
</dbReference>
<dbReference type="EMBL" id="MOOE01000009">
    <property type="protein sequence ID" value="KAK1523984.1"/>
    <property type="molecule type" value="Genomic_DNA"/>
</dbReference>
<evidence type="ECO:0000256" key="1">
    <source>
        <dbReference type="ARBA" id="ARBA00022737"/>
    </source>
</evidence>
<dbReference type="Gene3D" id="1.25.40.20">
    <property type="entry name" value="Ankyrin repeat-containing domain"/>
    <property type="match status" value="2"/>
</dbReference>
<feature type="transmembrane region" description="Helical" evidence="5">
    <location>
        <begin position="988"/>
        <end position="1005"/>
    </location>
</feature>
<dbReference type="Pfam" id="PF01544">
    <property type="entry name" value="CorA"/>
    <property type="match status" value="1"/>
</dbReference>
<keyword evidence="1" id="KW-0677">Repeat</keyword>
<dbReference type="Proteomes" id="UP001240678">
    <property type="component" value="Unassembled WGS sequence"/>
</dbReference>
<dbReference type="AlphaFoldDB" id="A0AAI9YUJ9"/>
<accession>A0AAI9YUJ9</accession>
<evidence type="ECO:0000256" key="4">
    <source>
        <dbReference type="SAM" id="MobiDB-lite"/>
    </source>
</evidence>
<dbReference type="Gene3D" id="1.20.58.340">
    <property type="entry name" value="Magnesium transport protein CorA, transmembrane region"/>
    <property type="match status" value="1"/>
</dbReference>
<dbReference type="SMART" id="SM00248">
    <property type="entry name" value="ANK"/>
    <property type="match status" value="5"/>
</dbReference>
<gene>
    <name evidence="6" type="ORF">CCOS01_09071</name>
</gene>
<keyword evidence="2 3" id="KW-0040">ANK repeat</keyword>
<comment type="caution">
    <text evidence="6">The sequence shown here is derived from an EMBL/GenBank/DDBJ whole genome shotgun (WGS) entry which is preliminary data.</text>
</comment>
<feature type="compositionally biased region" description="Polar residues" evidence="4">
    <location>
        <begin position="788"/>
        <end position="797"/>
    </location>
</feature>
<dbReference type="SUPFAM" id="SSF48403">
    <property type="entry name" value="Ankyrin repeat"/>
    <property type="match status" value="1"/>
</dbReference>
<dbReference type="InterPro" id="IPR036770">
    <property type="entry name" value="Ankyrin_rpt-contain_sf"/>
</dbReference>
<feature type="repeat" description="ANK" evidence="3">
    <location>
        <begin position="78"/>
        <end position="110"/>
    </location>
</feature>